<dbReference type="EMBL" id="JAQQWI010000002">
    <property type="protein sequence ID" value="KAK8037528.1"/>
    <property type="molecule type" value="Genomic_DNA"/>
</dbReference>
<sequence length="66" mass="7109">MTRGDCGNAIMIARLSFVTVLLLTLGVPAMPTGVDHRANFETDPMLQVGEKAASSYADSSYKMVKM</sequence>
<keyword evidence="1" id="KW-0732">Signal</keyword>
<evidence type="ECO:0000256" key="1">
    <source>
        <dbReference type="SAM" id="SignalP"/>
    </source>
</evidence>
<comment type="caution">
    <text evidence="2">The sequence shown here is derived from an EMBL/GenBank/DDBJ whole genome shotgun (WGS) entry which is preliminary data.</text>
</comment>
<proteinExistence type="predicted"/>
<dbReference type="Proteomes" id="UP001396898">
    <property type="component" value="Unassembled WGS sequence"/>
</dbReference>
<feature type="signal peptide" evidence="1">
    <location>
        <begin position="1"/>
        <end position="29"/>
    </location>
</feature>
<protein>
    <submittedName>
        <fullName evidence="2">Uncharacterized protein</fullName>
    </submittedName>
</protein>
<feature type="chain" id="PRO_5045162095" evidence="1">
    <location>
        <begin position="30"/>
        <end position="66"/>
    </location>
</feature>
<organism evidence="2 3">
    <name type="scientific">Apiospora marii</name>
    <dbReference type="NCBI Taxonomy" id="335849"/>
    <lineage>
        <taxon>Eukaryota</taxon>
        <taxon>Fungi</taxon>
        <taxon>Dikarya</taxon>
        <taxon>Ascomycota</taxon>
        <taxon>Pezizomycotina</taxon>
        <taxon>Sordariomycetes</taxon>
        <taxon>Xylariomycetidae</taxon>
        <taxon>Amphisphaeriales</taxon>
        <taxon>Apiosporaceae</taxon>
        <taxon>Apiospora</taxon>
    </lineage>
</organism>
<reference evidence="2 3" key="1">
    <citation type="submission" date="2023-01" db="EMBL/GenBank/DDBJ databases">
        <title>Analysis of 21 Apiospora genomes using comparative genomics revels a genus with tremendous synthesis potential of carbohydrate active enzymes and secondary metabolites.</title>
        <authorList>
            <person name="Sorensen T."/>
        </authorList>
    </citation>
    <scope>NUCLEOTIDE SEQUENCE [LARGE SCALE GENOMIC DNA]</scope>
    <source>
        <strain evidence="2 3">CBS 20057</strain>
    </source>
</reference>
<keyword evidence="3" id="KW-1185">Reference proteome</keyword>
<gene>
    <name evidence="2" type="ORF">PG991_000874</name>
</gene>
<evidence type="ECO:0000313" key="2">
    <source>
        <dbReference type="EMBL" id="KAK8037528.1"/>
    </source>
</evidence>
<name>A0ABR1ST87_9PEZI</name>
<accession>A0ABR1ST87</accession>
<evidence type="ECO:0000313" key="3">
    <source>
        <dbReference type="Proteomes" id="UP001396898"/>
    </source>
</evidence>